<organism evidence="1">
    <name type="scientific">Cyprideis torosa</name>
    <dbReference type="NCBI Taxonomy" id="163714"/>
    <lineage>
        <taxon>Eukaryota</taxon>
        <taxon>Metazoa</taxon>
        <taxon>Ecdysozoa</taxon>
        <taxon>Arthropoda</taxon>
        <taxon>Crustacea</taxon>
        <taxon>Oligostraca</taxon>
        <taxon>Ostracoda</taxon>
        <taxon>Podocopa</taxon>
        <taxon>Podocopida</taxon>
        <taxon>Cytherocopina</taxon>
        <taxon>Cytheroidea</taxon>
        <taxon>Cytherideidae</taxon>
        <taxon>Cyprideis</taxon>
    </lineage>
</organism>
<sequence length="248" mass="28314">QEAVGNLFDLYRNPEAVKALHESTLKKQAFTWNDVFFQVKTALTKELDRIENAKKSMDHADVEKLFVLASETVECATKNFQYNSVSLENVLELVVGGLDQPFRRRHFQHNFLSMISSLVASNPYFMQTISKEQWKALKVLLLEKCTSQLRCHALMSLWKQGNRHGDKGQWTFKAHAFVLSVVQSTDKDALLNTILIVSEYCQQTAQSHPWDAFDVFGQFAEAVKSMGNSLGRFSFEALVRCSLTSLFY</sequence>
<accession>A0A7R8WP10</accession>
<dbReference type="EMBL" id="OB672623">
    <property type="protein sequence ID" value="CAD7235416.1"/>
    <property type="molecule type" value="Genomic_DNA"/>
</dbReference>
<protein>
    <submittedName>
        <fullName evidence="1">Uncharacterized protein</fullName>
    </submittedName>
</protein>
<proteinExistence type="predicted"/>
<name>A0A7R8WP10_9CRUS</name>
<reference evidence="1" key="1">
    <citation type="submission" date="2020-11" db="EMBL/GenBank/DDBJ databases">
        <authorList>
            <person name="Tran Van P."/>
        </authorList>
    </citation>
    <scope>NUCLEOTIDE SEQUENCE</scope>
</reference>
<dbReference type="AlphaFoldDB" id="A0A7R8WP10"/>
<feature type="non-terminal residue" evidence="1">
    <location>
        <position position="248"/>
    </location>
</feature>
<gene>
    <name evidence="1" type="ORF">CTOB1V02_LOCUS13231</name>
</gene>
<evidence type="ECO:0000313" key="1">
    <source>
        <dbReference type="EMBL" id="CAD7235416.1"/>
    </source>
</evidence>